<dbReference type="NCBIfam" id="TIGR00172">
    <property type="entry name" value="maf"/>
    <property type="match status" value="1"/>
</dbReference>
<dbReference type="PANTHER" id="PTHR43213">
    <property type="entry name" value="BIFUNCTIONAL DTTP/UTP PYROPHOSPHATASE/METHYLTRANSFERASE PROTEIN-RELATED"/>
    <property type="match status" value="1"/>
</dbReference>
<proteinExistence type="inferred from homology"/>
<dbReference type="EMBL" id="BARS01046367">
    <property type="protein sequence ID" value="GAG29085.1"/>
    <property type="molecule type" value="Genomic_DNA"/>
</dbReference>
<evidence type="ECO:0000256" key="1">
    <source>
        <dbReference type="ARBA" id="ARBA00001968"/>
    </source>
</evidence>
<dbReference type="Pfam" id="PF02545">
    <property type="entry name" value="Maf"/>
    <property type="match status" value="1"/>
</dbReference>
<feature type="non-terminal residue" evidence="3">
    <location>
        <position position="165"/>
    </location>
</feature>
<dbReference type="Gene3D" id="3.90.950.10">
    <property type="match status" value="1"/>
</dbReference>
<keyword evidence="2" id="KW-0378">Hydrolase</keyword>
<dbReference type="InterPro" id="IPR029001">
    <property type="entry name" value="ITPase-like_fam"/>
</dbReference>
<comment type="cofactor">
    <cofactor evidence="1">
        <name>a divalent metal cation</name>
        <dbReference type="ChEBI" id="CHEBI:60240"/>
    </cofactor>
</comment>
<dbReference type="SUPFAM" id="SSF52972">
    <property type="entry name" value="ITPase-like"/>
    <property type="match status" value="1"/>
</dbReference>
<evidence type="ECO:0000313" key="3">
    <source>
        <dbReference type="EMBL" id="GAG29085.1"/>
    </source>
</evidence>
<dbReference type="HAMAP" id="MF_00528">
    <property type="entry name" value="Maf"/>
    <property type="match status" value="1"/>
</dbReference>
<dbReference type="PANTHER" id="PTHR43213:SF5">
    <property type="entry name" value="BIFUNCTIONAL DTTP_UTP PYROPHOSPHATASE_METHYLTRANSFERASE PROTEIN-RELATED"/>
    <property type="match status" value="1"/>
</dbReference>
<protein>
    <recommendedName>
        <fullName evidence="4">Septum formation protein Maf</fullName>
    </recommendedName>
</protein>
<evidence type="ECO:0008006" key="4">
    <source>
        <dbReference type="Google" id="ProtNLM"/>
    </source>
</evidence>
<dbReference type="GO" id="GO:0047429">
    <property type="term" value="F:nucleoside triphosphate diphosphatase activity"/>
    <property type="evidence" value="ECO:0007669"/>
    <property type="project" value="InterPro"/>
</dbReference>
<organism evidence="3">
    <name type="scientific">marine sediment metagenome</name>
    <dbReference type="NCBI Taxonomy" id="412755"/>
    <lineage>
        <taxon>unclassified sequences</taxon>
        <taxon>metagenomes</taxon>
        <taxon>ecological metagenomes</taxon>
    </lineage>
</organism>
<name>X0WEK9_9ZZZZ</name>
<dbReference type="InterPro" id="IPR003697">
    <property type="entry name" value="Maf-like"/>
</dbReference>
<dbReference type="PIRSF" id="PIRSF006305">
    <property type="entry name" value="Maf"/>
    <property type="match status" value="1"/>
</dbReference>
<gene>
    <name evidence="3" type="ORF">S01H1_69805</name>
</gene>
<dbReference type="CDD" id="cd00555">
    <property type="entry name" value="Maf"/>
    <property type="match status" value="1"/>
</dbReference>
<sequence>MNTPHDRPKLILASKSPRRSNLLEQAGLPFSIIPSDFDESSVTMSDPESYVRTLAKSKAVDISKKHPDNWVLGADTIVLIDDCILGKPDSKDEARSMLKQLSGKTHQVITGYCLCCQTKNDIISETVKTDVRFKTLSDAEIEWYIQTGEPFDKAGAYAIQGIGTF</sequence>
<reference evidence="3" key="1">
    <citation type="journal article" date="2014" name="Front. Microbiol.">
        <title>High frequency of phylogenetically diverse reductive dehalogenase-homologous genes in deep subseafloor sedimentary metagenomes.</title>
        <authorList>
            <person name="Kawai M."/>
            <person name="Futagami T."/>
            <person name="Toyoda A."/>
            <person name="Takaki Y."/>
            <person name="Nishi S."/>
            <person name="Hori S."/>
            <person name="Arai W."/>
            <person name="Tsubouchi T."/>
            <person name="Morono Y."/>
            <person name="Uchiyama I."/>
            <person name="Ito T."/>
            <person name="Fujiyama A."/>
            <person name="Inagaki F."/>
            <person name="Takami H."/>
        </authorList>
    </citation>
    <scope>NUCLEOTIDE SEQUENCE</scope>
    <source>
        <strain evidence="3">Expedition CK06-06</strain>
    </source>
</reference>
<dbReference type="AlphaFoldDB" id="X0WEK9"/>
<accession>X0WEK9</accession>
<evidence type="ECO:0000256" key="2">
    <source>
        <dbReference type="ARBA" id="ARBA00022801"/>
    </source>
</evidence>
<comment type="caution">
    <text evidence="3">The sequence shown here is derived from an EMBL/GenBank/DDBJ whole genome shotgun (WGS) entry which is preliminary data.</text>
</comment>